<keyword evidence="2" id="KW-0813">Transport</keyword>
<feature type="transmembrane region" description="Helical" evidence="7">
    <location>
        <begin position="39"/>
        <end position="58"/>
    </location>
</feature>
<dbReference type="Proteomes" id="UP000607435">
    <property type="component" value="Unassembled WGS sequence"/>
</dbReference>
<evidence type="ECO:0000313" key="9">
    <source>
        <dbReference type="Proteomes" id="UP000607435"/>
    </source>
</evidence>
<dbReference type="PANTHER" id="PTHR11706:SF33">
    <property type="entry name" value="NATURAL RESISTANCE-ASSOCIATED MACROPHAGE PROTEIN 2"/>
    <property type="match status" value="1"/>
</dbReference>
<evidence type="ECO:0000256" key="5">
    <source>
        <dbReference type="ARBA" id="ARBA00022989"/>
    </source>
</evidence>
<keyword evidence="5 7" id="KW-1133">Transmembrane helix</keyword>
<feature type="transmembrane region" description="Helical" evidence="7">
    <location>
        <begin position="384"/>
        <end position="405"/>
    </location>
</feature>
<evidence type="ECO:0000256" key="4">
    <source>
        <dbReference type="ARBA" id="ARBA00022847"/>
    </source>
</evidence>
<gene>
    <name evidence="8" type="ORF">H6H04_07280</name>
</gene>
<evidence type="ECO:0000256" key="2">
    <source>
        <dbReference type="ARBA" id="ARBA00022448"/>
    </source>
</evidence>
<name>A0ABR6Y091_9FLAO</name>
<sequence>MIKKFFKNIGPGPLVAAAFIGPGTVTICTLAGVNFGYALLWAMVLSVFATIVLQEMAARLGIVSQKGLSEIIRSEIKSPVLKTIAIILILSAIVVGNAAYEAGNISGGALGMQTIFGNPIIELGSLKLNILSLIIGIFAFVLLYIGNYKVLEKVLIFMVVIMSLAFLLTAIITKPNIAEILKSVFVPKFPKDSILTIIGLVGTTVVPYNLFLHASLAKTKWKHKSDLGFARKDTIIAVVLGGIVSMSIIISASSINGGEIANASDLAKGLEPLFGSYAKYFLSIGLFAAGITSAITAPLAAAYVASGCLGWDSNLKSSRFRAVWIIILGLGVLFSTIGFKSIEIIKFAQITNGLLLPIIAGFLIWVMNKSIILGDYKNSKLQNIFGIMILIITIFLGVKGILSVFKLI</sequence>
<protein>
    <submittedName>
        <fullName evidence="8">Nramp family divalent metal transporter</fullName>
    </submittedName>
</protein>
<comment type="subcellular location">
    <subcellularLocation>
        <location evidence="1">Membrane</location>
        <topology evidence="1">Multi-pass membrane protein</topology>
    </subcellularLocation>
</comment>
<organism evidence="8 9">
    <name type="scientific">Winogradskyella echinorum</name>
    <dbReference type="NCBI Taxonomy" id="538189"/>
    <lineage>
        <taxon>Bacteria</taxon>
        <taxon>Pseudomonadati</taxon>
        <taxon>Bacteroidota</taxon>
        <taxon>Flavobacteriia</taxon>
        <taxon>Flavobacteriales</taxon>
        <taxon>Flavobacteriaceae</taxon>
        <taxon>Winogradskyella</taxon>
    </lineage>
</organism>
<reference evidence="8 9" key="1">
    <citation type="submission" date="2020-08" db="EMBL/GenBank/DDBJ databases">
        <title>Winogradskyella ouciana sp. nov., isolated from the hadal seawater of the Mariana Trench.</title>
        <authorList>
            <person name="He X."/>
        </authorList>
    </citation>
    <scope>NUCLEOTIDE SEQUENCE [LARGE SCALE GENOMIC DNA]</scope>
    <source>
        <strain evidence="8 9">KCTC 22026</strain>
    </source>
</reference>
<feature type="transmembrane region" description="Helical" evidence="7">
    <location>
        <begin position="280"/>
        <end position="310"/>
    </location>
</feature>
<keyword evidence="9" id="KW-1185">Reference proteome</keyword>
<keyword evidence="6 7" id="KW-0472">Membrane</keyword>
<feature type="transmembrane region" description="Helical" evidence="7">
    <location>
        <begin position="354"/>
        <end position="372"/>
    </location>
</feature>
<dbReference type="NCBIfam" id="NF037982">
    <property type="entry name" value="Nramp_1"/>
    <property type="match status" value="1"/>
</dbReference>
<feature type="transmembrane region" description="Helical" evidence="7">
    <location>
        <begin position="79"/>
        <end position="100"/>
    </location>
</feature>
<keyword evidence="3 7" id="KW-0812">Transmembrane</keyword>
<proteinExistence type="predicted"/>
<evidence type="ECO:0000256" key="6">
    <source>
        <dbReference type="ARBA" id="ARBA00023136"/>
    </source>
</evidence>
<evidence type="ECO:0000256" key="3">
    <source>
        <dbReference type="ARBA" id="ARBA00022692"/>
    </source>
</evidence>
<feature type="transmembrane region" description="Helical" evidence="7">
    <location>
        <begin position="193"/>
        <end position="214"/>
    </location>
</feature>
<dbReference type="RefSeq" id="WP_186845306.1">
    <property type="nucleotide sequence ID" value="NZ_JACOME010000002.1"/>
</dbReference>
<evidence type="ECO:0000256" key="1">
    <source>
        <dbReference type="ARBA" id="ARBA00004141"/>
    </source>
</evidence>
<dbReference type="Pfam" id="PF01566">
    <property type="entry name" value="Nramp"/>
    <property type="match status" value="1"/>
</dbReference>
<feature type="transmembrane region" description="Helical" evidence="7">
    <location>
        <begin position="12"/>
        <end position="33"/>
    </location>
</feature>
<keyword evidence="4" id="KW-0769">Symport</keyword>
<dbReference type="PRINTS" id="PR00447">
    <property type="entry name" value="NATRESASSCMP"/>
</dbReference>
<comment type="caution">
    <text evidence="8">The sequence shown here is derived from an EMBL/GenBank/DDBJ whole genome shotgun (WGS) entry which is preliminary data.</text>
</comment>
<dbReference type="PANTHER" id="PTHR11706">
    <property type="entry name" value="SOLUTE CARRIER PROTEIN FAMILY 11 MEMBER"/>
    <property type="match status" value="1"/>
</dbReference>
<dbReference type="EMBL" id="JACOME010000002">
    <property type="protein sequence ID" value="MBC3846174.1"/>
    <property type="molecule type" value="Genomic_DNA"/>
</dbReference>
<feature type="transmembrane region" description="Helical" evidence="7">
    <location>
        <begin position="154"/>
        <end position="173"/>
    </location>
</feature>
<evidence type="ECO:0000313" key="8">
    <source>
        <dbReference type="EMBL" id="MBC3846174.1"/>
    </source>
</evidence>
<accession>A0ABR6Y091</accession>
<feature type="transmembrane region" description="Helical" evidence="7">
    <location>
        <begin position="120"/>
        <end position="145"/>
    </location>
</feature>
<evidence type="ECO:0000256" key="7">
    <source>
        <dbReference type="SAM" id="Phobius"/>
    </source>
</evidence>
<feature type="transmembrane region" description="Helical" evidence="7">
    <location>
        <begin position="322"/>
        <end position="342"/>
    </location>
</feature>
<feature type="transmembrane region" description="Helical" evidence="7">
    <location>
        <begin position="235"/>
        <end position="255"/>
    </location>
</feature>
<dbReference type="InterPro" id="IPR001046">
    <property type="entry name" value="NRAMP_fam"/>
</dbReference>